<feature type="transmembrane region" description="Helical" evidence="7">
    <location>
        <begin position="431"/>
        <end position="452"/>
    </location>
</feature>
<name>M4AS74_XIPMA</name>
<feature type="compositionally biased region" description="Polar residues" evidence="8">
    <location>
        <begin position="1"/>
        <end position="11"/>
    </location>
</feature>
<reference evidence="11" key="3">
    <citation type="submission" date="2025-08" db="UniProtKB">
        <authorList>
            <consortium name="Ensembl"/>
        </authorList>
    </citation>
    <scope>IDENTIFICATION</scope>
    <source>
        <strain evidence="11">JP 163 A</strain>
    </source>
</reference>
<dbReference type="HOGENOM" id="CLU_020557_2_0_1"/>
<dbReference type="OMA" id="NFAWLNW"/>
<evidence type="ECO:0000256" key="3">
    <source>
        <dbReference type="ARBA" id="ARBA00022692"/>
    </source>
</evidence>
<evidence type="ECO:0000256" key="8">
    <source>
        <dbReference type="SAM" id="MobiDB-lite"/>
    </source>
</evidence>
<dbReference type="PANTHER" id="PTHR14463:SF10">
    <property type="entry name" value="LIPASE MATURATION FACTOR 1"/>
    <property type="match status" value="1"/>
</dbReference>
<evidence type="ECO:0000256" key="2">
    <source>
        <dbReference type="ARBA" id="ARBA00005512"/>
    </source>
</evidence>
<evidence type="ECO:0000256" key="7">
    <source>
        <dbReference type="RuleBase" id="RU361229"/>
    </source>
</evidence>
<comment type="caution">
    <text evidence="7">Lacks conserved residue(s) required for the propagation of feature annotation.</text>
</comment>
<feature type="transmembrane region" description="Helical" evidence="7">
    <location>
        <begin position="115"/>
        <end position="137"/>
    </location>
</feature>
<dbReference type="eggNOG" id="ENOG502QT4H">
    <property type="taxonomic scope" value="Eukaryota"/>
</dbReference>
<evidence type="ECO:0000313" key="12">
    <source>
        <dbReference type="Proteomes" id="UP000002852"/>
    </source>
</evidence>
<dbReference type="InterPro" id="IPR057433">
    <property type="entry name" value="LMF1/2_C"/>
</dbReference>
<dbReference type="STRING" id="8083.ENSXMAP00000017319"/>
<comment type="subcellular location">
    <subcellularLocation>
        <location evidence="1 7">Endoplasmic reticulum membrane</location>
        <topology evidence="1 7">Multi-pass membrane protein</topology>
    </subcellularLocation>
</comment>
<keyword evidence="3 7" id="KW-0812">Transmembrane</keyword>
<dbReference type="Pfam" id="PF25179">
    <property type="entry name" value="LMF1_C"/>
    <property type="match status" value="1"/>
</dbReference>
<dbReference type="PANTHER" id="PTHR14463">
    <property type="entry name" value="LIPASE MATURATION FACTOR"/>
    <property type="match status" value="1"/>
</dbReference>
<comment type="function">
    <text evidence="7">Involved in the maturation of specific proteins in the endoplasmic reticulum.</text>
</comment>
<evidence type="ECO:0000256" key="6">
    <source>
        <dbReference type="ARBA" id="ARBA00023136"/>
    </source>
</evidence>
<dbReference type="InParanoid" id="M4AS74"/>
<dbReference type="Ensembl" id="ENSXMAT00000017343.2">
    <property type="protein sequence ID" value="ENSXMAP00000017319.2"/>
    <property type="gene ID" value="ENSXMAG00000017272.2"/>
</dbReference>
<organism evidence="11 12">
    <name type="scientific">Xiphophorus maculatus</name>
    <name type="common">Southern platyfish</name>
    <name type="synonym">Platypoecilus maculatus</name>
    <dbReference type="NCBI Taxonomy" id="8083"/>
    <lineage>
        <taxon>Eukaryota</taxon>
        <taxon>Metazoa</taxon>
        <taxon>Chordata</taxon>
        <taxon>Craniata</taxon>
        <taxon>Vertebrata</taxon>
        <taxon>Euteleostomi</taxon>
        <taxon>Actinopterygii</taxon>
        <taxon>Neopterygii</taxon>
        <taxon>Teleostei</taxon>
        <taxon>Neoteleostei</taxon>
        <taxon>Acanthomorphata</taxon>
        <taxon>Ovalentaria</taxon>
        <taxon>Atherinomorphae</taxon>
        <taxon>Cyprinodontiformes</taxon>
        <taxon>Poeciliidae</taxon>
        <taxon>Poeciliinae</taxon>
        <taxon>Xiphophorus</taxon>
    </lineage>
</organism>
<evidence type="ECO:0000313" key="11">
    <source>
        <dbReference type="Ensembl" id="ENSXMAP00000017319.2"/>
    </source>
</evidence>
<feature type="region of interest" description="Disordered" evidence="8">
    <location>
        <begin position="1"/>
        <end position="45"/>
    </location>
</feature>
<proteinExistence type="inferred from homology"/>
<evidence type="ECO:0000259" key="10">
    <source>
        <dbReference type="Pfam" id="PF25179"/>
    </source>
</evidence>
<dbReference type="Pfam" id="PF06762">
    <property type="entry name" value="LMF1"/>
    <property type="match status" value="1"/>
</dbReference>
<accession>M4AS74</accession>
<comment type="similarity">
    <text evidence="2 7">Belongs to the lipase maturation factor family.</text>
</comment>
<keyword evidence="5 7" id="KW-1133">Transmembrane helix</keyword>
<dbReference type="GeneTree" id="ENSGT00530000063702"/>
<evidence type="ECO:0000259" key="9">
    <source>
        <dbReference type="Pfam" id="PF06762"/>
    </source>
</evidence>
<dbReference type="AlphaFoldDB" id="M4AS74"/>
<evidence type="ECO:0000256" key="1">
    <source>
        <dbReference type="ARBA" id="ARBA00004477"/>
    </source>
</evidence>
<reference evidence="12" key="1">
    <citation type="submission" date="2012-01" db="EMBL/GenBank/DDBJ databases">
        <authorList>
            <person name="Walter R."/>
            <person name="Schartl M."/>
            <person name="Warren W."/>
        </authorList>
    </citation>
    <scope>NUCLEOTIDE SEQUENCE [LARGE SCALE GENOMIC DNA]</scope>
    <source>
        <strain evidence="12">JP 163 A</strain>
    </source>
</reference>
<dbReference type="GO" id="GO:0051604">
    <property type="term" value="P:protein maturation"/>
    <property type="evidence" value="ECO:0007669"/>
    <property type="project" value="InterPro"/>
</dbReference>
<evidence type="ECO:0000256" key="5">
    <source>
        <dbReference type="ARBA" id="ARBA00022989"/>
    </source>
</evidence>
<reference evidence="11" key="4">
    <citation type="submission" date="2025-09" db="UniProtKB">
        <authorList>
            <consortium name="Ensembl"/>
        </authorList>
    </citation>
    <scope>IDENTIFICATION</scope>
    <source>
        <strain evidence="11">JP 163 A</strain>
    </source>
</reference>
<evidence type="ECO:0000256" key="4">
    <source>
        <dbReference type="ARBA" id="ARBA00022824"/>
    </source>
</evidence>
<feature type="transmembrane region" description="Helical" evidence="7">
    <location>
        <begin position="194"/>
        <end position="222"/>
    </location>
</feature>
<keyword evidence="6 7" id="KW-0472">Membrane</keyword>
<feature type="domain" description="Lipase maturation factor 1/2 N-terminal" evidence="9">
    <location>
        <begin position="234"/>
        <end position="394"/>
    </location>
</feature>
<protein>
    <recommendedName>
        <fullName evidence="7">Lipase maturation factor</fullName>
    </recommendedName>
</protein>
<feature type="region of interest" description="Disordered" evidence="8">
    <location>
        <begin position="68"/>
        <end position="102"/>
    </location>
</feature>
<sequence length="636" mass="71380">MQAGNRSSSGELSAPERGRAAASASDPAGEFPSSPSGSCRGVEPPLLCGLHGSSESAVNMAANAAAAESSVRKRRVDSRRTETERVPGGSSDGTATNGDSEKKKQFVSLQPGTYWLTRIVLLRSVSFIYFVAFMVAYNQNKQLIGENGLMPCKNYLNSVKRYVGGKIGTSALAYAPSVLWFLDWTSMDANLDCIALVGMVLSGFVLVTGMANMVIMVTLWVLYHSLVNVGQLWYSFGWESQLLETGFLAVFLCPVWTLSQVPSSCPPSLVCIWTFRWLIVRIMLGAGLIKIRGDQCWRDLTCMDYHYETQPVPNPVSYYLHRSPWWFHRFETLSNHFVELIAPFFTFLGRRLCMVNGAIQILFQVVLIISGNLSFLNWLTIVPSLACFDDASLSFLFRCGSRAKEAALEIQKKEVTGQVPKPTKGMLIRRVVNISLGVLIGVLSVPVVMNLLSPRQVMNTSFDPLRIVNTYGAFGSITKERTEVIFQGTLSPDPKDPEAVWEEYQFRCKPGDVYRRPCLISPYHYRLDWLMWFAAFQTYEQSEWVIHVAGRLLANDSTVLSLLDHNPFQGRDPPRWVRGEHFRYKFSQPGSASAAQGKWWLRKRIGAYFPAVDLEGLRGYFQSRNWPHPHIPPSRS</sequence>
<dbReference type="GO" id="GO:0005789">
    <property type="term" value="C:endoplasmic reticulum membrane"/>
    <property type="evidence" value="ECO:0007669"/>
    <property type="project" value="UniProtKB-SubCell"/>
</dbReference>
<keyword evidence="4 7" id="KW-0256">Endoplasmic reticulum</keyword>
<feature type="domain" description="Lipase maturation factor 1/2 C-terminal" evidence="10">
    <location>
        <begin position="467"/>
        <end position="610"/>
    </location>
</feature>
<feature type="transmembrane region" description="Helical" evidence="7">
    <location>
        <begin position="163"/>
        <end position="182"/>
    </location>
</feature>
<keyword evidence="12" id="KW-1185">Reference proteome</keyword>
<dbReference type="Proteomes" id="UP000002852">
    <property type="component" value="Unassembled WGS sequence"/>
</dbReference>
<dbReference type="InterPro" id="IPR057434">
    <property type="entry name" value="LMF1/2_N"/>
</dbReference>
<reference evidence="12" key="2">
    <citation type="journal article" date="2013" name="Nat. Genet.">
        <title>The genome of the platyfish, Xiphophorus maculatus, provides insights into evolutionary adaptation and several complex traits.</title>
        <authorList>
            <person name="Schartl M."/>
            <person name="Walter R.B."/>
            <person name="Shen Y."/>
            <person name="Garcia T."/>
            <person name="Catchen J."/>
            <person name="Amores A."/>
            <person name="Braasch I."/>
            <person name="Chalopin D."/>
            <person name="Volff J.N."/>
            <person name="Lesch K.P."/>
            <person name="Bisazza A."/>
            <person name="Minx P."/>
            <person name="Hillier L."/>
            <person name="Wilson R.K."/>
            <person name="Fuerstenberg S."/>
            <person name="Boore J."/>
            <person name="Searle S."/>
            <person name="Postlethwait J.H."/>
            <person name="Warren W.C."/>
        </authorList>
    </citation>
    <scope>NUCLEOTIDE SEQUENCE [LARGE SCALE GENOMIC DNA]</scope>
    <source>
        <strain evidence="12">JP 163 A</strain>
    </source>
</reference>
<dbReference type="InterPro" id="IPR009613">
    <property type="entry name" value="LMF"/>
</dbReference>